<dbReference type="Proteomes" id="UP000000759">
    <property type="component" value="Chromosome 20"/>
</dbReference>
<feature type="compositionally biased region" description="Low complexity" evidence="1">
    <location>
        <begin position="103"/>
        <end position="112"/>
    </location>
</feature>
<gene>
    <name evidence="2" type="ORF">PHATRDRAFT_48941</name>
</gene>
<evidence type="ECO:0000313" key="2">
    <source>
        <dbReference type="EMBL" id="EEC44854.1"/>
    </source>
</evidence>
<feature type="region of interest" description="Disordered" evidence="1">
    <location>
        <begin position="193"/>
        <end position="232"/>
    </location>
</feature>
<name>B7G8Y3_PHATC</name>
<dbReference type="InterPro" id="IPR023393">
    <property type="entry name" value="START-like_dom_sf"/>
</dbReference>
<dbReference type="eggNOG" id="ENOG502S88H">
    <property type="taxonomic scope" value="Eukaryota"/>
</dbReference>
<reference evidence="2 3" key="1">
    <citation type="journal article" date="2008" name="Nature">
        <title>The Phaeodactylum genome reveals the evolutionary history of diatom genomes.</title>
        <authorList>
            <person name="Bowler C."/>
            <person name="Allen A.E."/>
            <person name="Badger J.H."/>
            <person name="Grimwood J."/>
            <person name="Jabbari K."/>
            <person name="Kuo A."/>
            <person name="Maheswari U."/>
            <person name="Martens C."/>
            <person name="Maumus F."/>
            <person name="Otillar R.P."/>
            <person name="Rayko E."/>
            <person name="Salamov A."/>
            <person name="Vandepoele K."/>
            <person name="Beszteri B."/>
            <person name="Gruber A."/>
            <person name="Heijde M."/>
            <person name="Katinka M."/>
            <person name="Mock T."/>
            <person name="Valentin K."/>
            <person name="Verret F."/>
            <person name="Berges J.A."/>
            <person name="Brownlee C."/>
            <person name="Cadoret J.P."/>
            <person name="Chiovitti A."/>
            <person name="Choi C.J."/>
            <person name="Coesel S."/>
            <person name="De Martino A."/>
            <person name="Detter J.C."/>
            <person name="Durkin C."/>
            <person name="Falciatore A."/>
            <person name="Fournet J."/>
            <person name="Haruta M."/>
            <person name="Huysman M.J."/>
            <person name="Jenkins B.D."/>
            <person name="Jiroutova K."/>
            <person name="Jorgensen R.E."/>
            <person name="Joubert Y."/>
            <person name="Kaplan A."/>
            <person name="Kroger N."/>
            <person name="Kroth P.G."/>
            <person name="La Roche J."/>
            <person name="Lindquist E."/>
            <person name="Lommer M."/>
            <person name="Martin-Jezequel V."/>
            <person name="Lopez P.J."/>
            <person name="Lucas S."/>
            <person name="Mangogna M."/>
            <person name="McGinnis K."/>
            <person name="Medlin L.K."/>
            <person name="Montsant A."/>
            <person name="Oudot-Le Secq M.P."/>
            <person name="Napoli C."/>
            <person name="Obornik M."/>
            <person name="Parker M.S."/>
            <person name="Petit J.L."/>
            <person name="Porcel B.M."/>
            <person name="Poulsen N."/>
            <person name="Robison M."/>
            <person name="Rychlewski L."/>
            <person name="Rynearson T.A."/>
            <person name="Schmutz J."/>
            <person name="Shapiro H."/>
            <person name="Siaut M."/>
            <person name="Stanley M."/>
            <person name="Sussman M.R."/>
            <person name="Taylor A.R."/>
            <person name="Vardi A."/>
            <person name="von Dassow P."/>
            <person name="Vyverman W."/>
            <person name="Willis A."/>
            <person name="Wyrwicz L.S."/>
            <person name="Rokhsar D.S."/>
            <person name="Weissenbach J."/>
            <person name="Armbrust E.V."/>
            <person name="Green B.R."/>
            <person name="Van de Peer Y."/>
            <person name="Grigoriev I.V."/>
        </authorList>
    </citation>
    <scope>NUCLEOTIDE SEQUENCE [LARGE SCALE GENOMIC DNA]</scope>
    <source>
        <strain evidence="2 3">CCAP 1055/1</strain>
    </source>
</reference>
<feature type="region of interest" description="Disordered" evidence="1">
    <location>
        <begin position="445"/>
        <end position="473"/>
    </location>
</feature>
<evidence type="ECO:0008006" key="4">
    <source>
        <dbReference type="Google" id="ProtNLM"/>
    </source>
</evidence>
<dbReference type="HOGENOM" id="CLU_565598_0_0_1"/>
<evidence type="ECO:0000313" key="3">
    <source>
        <dbReference type="Proteomes" id="UP000000759"/>
    </source>
</evidence>
<dbReference type="AlphaFoldDB" id="B7G8Y3"/>
<keyword evidence="3" id="KW-1185">Reference proteome</keyword>
<dbReference type="Gene3D" id="3.30.530.20">
    <property type="match status" value="1"/>
</dbReference>
<dbReference type="InParanoid" id="B7G8Y3"/>
<proteinExistence type="predicted"/>
<dbReference type="EMBL" id="CM000622">
    <property type="protein sequence ID" value="EEC44854.1"/>
    <property type="molecule type" value="Genomic_DNA"/>
</dbReference>
<feature type="region of interest" description="Disordered" evidence="1">
    <location>
        <begin position="77"/>
        <end position="116"/>
    </location>
</feature>
<organism evidence="2 3">
    <name type="scientific">Phaeodactylum tricornutum (strain CCAP 1055/1)</name>
    <dbReference type="NCBI Taxonomy" id="556484"/>
    <lineage>
        <taxon>Eukaryota</taxon>
        <taxon>Sar</taxon>
        <taxon>Stramenopiles</taxon>
        <taxon>Ochrophyta</taxon>
        <taxon>Bacillariophyta</taxon>
        <taxon>Bacillariophyceae</taxon>
        <taxon>Bacillariophycidae</taxon>
        <taxon>Naviculales</taxon>
        <taxon>Phaeodactylaceae</taxon>
        <taxon>Phaeodactylum</taxon>
    </lineage>
</organism>
<dbReference type="GeneID" id="7195360"/>
<feature type="compositionally biased region" description="Polar residues" evidence="1">
    <location>
        <begin position="90"/>
        <end position="102"/>
    </location>
</feature>
<reference evidence="3" key="2">
    <citation type="submission" date="2008-08" db="EMBL/GenBank/DDBJ databases">
        <authorList>
            <consortium name="Diatom Consortium"/>
            <person name="Grigoriev I."/>
            <person name="Grimwood J."/>
            <person name="Kuo A."/>
            <person name="Otillar R.P."/>
            <person name="Salamov A."/>
            <person name="Detter J.C."/>
            <person name="Lindquist E."/>
            <person name="Shapiro H."/>
            <person name="Lucas S."/>
            <person name="Glavina del Rio T."/>
            <person name="Pitluck S."/>
            <person name="Rokhsar D."/>
            <person name="Bowler C."/>
        </authorList>
    </citation>
    <scope>GENOME REANNOTATION</scope>
    <source>
        <strain evidence="3">CCAP 1055/1</strain>
    </source>
</reference>
<accession>B7G8Y3</accession>
<sequence length="473" mass="52081">MTAVKGSLSHSAPRRRRSPTSALCWGRISIATLFCLWSSSVLPTFSDGLAQPWTRFGPSSPSNSRNVAFWNSLKGRPSQRSLHATKEEPSTSTWSRKVTSVRSNSINNNNNNDGSRFGVRKRVKAVLQKARNRTGVRNSSDTVNDDLVVSQAASLAGYTDQDADFVYQKKSPAAALRNGTDTELVLVRTPLSTTTSSTRRLPTSISPTPTPADNFLSADTGIPDSDDNDNKTIEPLPFALPNLSSQQRRALANGERIQEQSKMGREGSGYVVLDVEAPPYVVWECLLDFEAYPENIGTVRSMRIFTNTHLKSSYIAEKPLLPGTGKETRHYGNASVTRANFVLSKFQLNIAAIHKYVPHPDGHFMEFTLDKACKNVVLQDAKGIWHTQSNPDGRGAHVTRVWLLCEVKVSSVLPSFIVEYTAKRAMPRATTWLRPLVEQKASQWLRTPTPLPPLSNGAEGGTRVDGESCSEQP</sequence>
<dbReference type="KEGG" id="pti:PHATRDRAFT_48941"/>
<feature type="compositionally biased region" description="Low complexity" evidence="1">
    <location>
        <begin position="193"/>
        <end position="207"/>
    </location>
</feature>
<dbReference type="RefSeq" id="XP_002183672.1">
    <property type="nucleotide sequence ID" value="XM_002183636.1"/>
</dbReference>
<dbReference type="SUPFAM" id="SSF55961">
    <property type="entry name" value="Bet v1-like"/>
    <property type="match status" value="1"/>
</dbReference>
<protein>
    <recommendedName>
        <fullName evidence="4">Coenzyme Q-binding protein COQ10 START domain-containing protein</fullName>
    </recommendedName>
</protein>
<evidence type="ECO:0000256" key="1">
    <source>
        <dbReference type="SAM" id="MobiDB-lite"/>
    </source>
</evidence>
<dbReference type="PaxDb" id="2850-Phatr48941"/>
<dbReference type="OrthoDB" id="189514at2759"/>